<accession>A0A1T4JU26</accession>
<organism evidence="7 8">
    <name type="scientific">Enhydrobacter aerosaccus</name>
    <dbReference type="NCBI Taxonomy" id="225324"/>
    <lineage>
        <taxon>Bacteria</taxon>
        <taxon>Pseudomonadati</taxon>
        <taxon>Pseudomonadota</taxon>
        <taxon>Alphaproteobacteria</taxon>
        <taxon>Hyphomicrobiales</taxon>
        <taxon>Enhydrobacter</taxon>
    </lineage>
</organism>
<feature type="transmembrane region" description="Helical" evidence="6">
    <location>
        <begin position="74"/>
        <end position="91"/>
    </location>
</feature>
<dbReference type="RefSeq" id="WP_085932196.1">
    <property type="nucleotide sequence ID" value="NZ_FUWJ01000001.1"/>
</dbReference>
<keyword evidence="3 6" id="KW-0812">Transmembrane</keyword>
<gene>
    <name evidence="7" type="ORF">SAMN02745126_00462</name>
</gene>
<evidence type="ECO:0000313" key="7">
    <source>
        <dbReference type="EMBL" id="SJZ33651.1"/>
    </source>
</evidence>
<keyword evidence="4 6" id="KW-1133">Transmembrane helix</keyword>
<sequence>MPLELYLAFIVATAVLILIPGPNVALIVANSVAHGTRFGLLTVAGTSSAIVLQLSLFVAGATATLSLLAAAFDWLRWAGVVYLVWLGIRAWRAPAADLSRTAPQARSGRTIFMRGLLVGITNPKTLLFYGAFLPQFVVPEGDVARQLLLLAGTFIVEAAMLDSVWAIMAGRARQLLLARAALRNRVTGGLLVGAGVGLALARKP</sequence>
<dbReference type="PIRSF" id="PIRSF006324">
    <property type="entry name" value="LeuE"/>
    <property type="match status" value="1"/>
</dbReference>
<feature type="transmembrane region" description="Helical" evidence="6">
    <location>
        <begin position="111"/>
        <end position="132"/>
    </location>
</feature>
<feature type="transmembrane region" description="Helical" evidence="6">
    <location>
        <begin position="182"/>
        <end position="201"/>
    </location>
</feature>
<evidence type="ECO:0000313" key="8">
    <source>
        <dbReference type="Proteomes" id="UP000190092"/>
    </source>
</evidence>
<feature type="transmembrane region" description="Helical" evidence="6">
    <location>
        <begin position="147"/>
        <end position="170"/>
    </location>
</feature>
<reference evidence="8" key="1">
    <citation type="submission" date="2017-02" db="EMBL/GenBank/DDBJ databases">
        <authorList>
            <person name="Varghese N."/>
            <person name="Submissions S."/>
        </authorList>
    </citation>
    <scope>NUCLEOTIDE SEQUENCE [LARGE SCALE GENOMIC DNA]</scope>
    <source>
        <strain evidence="8">ATCC 27094</strain>
    </source>
</reference>
<evidence type="ECO:0000256" key="5">
    <source>
        <dbReference type="ARBA" id="ARBA00023136"/>
    </source>
</evidence>
<comment type="subcellular location">
    <subcellularLocation>
        <location evidence="1">Cell membrane</location>
        <topology evidence="1">Multi-pass membrane protein</topology>
    </subcellularLocation>
</comment>
<keyword evidence="2" id="KW-1003">Cell membrane</keyword>
<evidence type="ECO:0000256" key="1">
    <source>
        <dbReference type="ARBA" id="ARBA00004651"/>
    </source>
</evidence>
<dbReference type="STRING" id="225324.SAMN02745126_00462"/>
<keyword evidence="8" id="KW-1185">Reference proteome</keyword>
<dbReference type="AlphaFoldDB" id="A0A1T4JU26"/>
<dbReference type="GO" id="GO:0015171">
    <property type="term" value="F:amino acid transmembrane transporter activity"/>
    <property type="evidence" value="ECO:0007669"/>
    <property type="project" value="TreeGrafter"/>
</dbReference>
<dbReference type="Pfam" id="PF01810">
    <property type="entry name" value="LysE"/>
    <property type="match status" value="1"/>
</dbReference>
<dbReference type="PANTHER" id="PTHR30086:SF20">
    <property type="entry name" value="ARGININE EXPORTER PROTEIN ARGO-RELATED"/>
    <property type="match status" value="1"/>
</dbReference>
<evidence type="ECO:0000256" key="2">
    <source>
        <dbReference type="ARBA" id="ARBA00022475"/>
    </source>
</evidence>
<evidence type="ECO:0000256" key="6">
    <source>
        <dbReference type="SAM" id="Phobius"/>
    </source>
</evidence>
<dbReference type="EMBL" id="FUWJ01000001">
    <property type="protein sequence ID" value="SJZ33651.1"/>
    <property type="molecule type" value="Genomic_DNA"/>
</dbReference>
<dbReference type="GO" id="GO:0005886">
    <property type="term" value="C:plasma membrane"/>
    <property type="evidence" value="ECO:0007669"/>
    <property type="project" value="UniProtKB-SubCell"/>
</dbReference>
<feature type="transmembrane region" description="Helical" evidence="6">
    <location>
        <begin position="6"/>
        <end position="28"/>
    </location>
</feature>
<evidence type="ECO:0000256" key="4">
    <source>
        <dbReference type="ARBA" id="ARBA00022989"/>
    </source>
</evidence>
<evidence type="ECO:0000256" key="3">
    <source>
        <dbReference type="ARBA" id="ARBA00022692"/>
    </source>
</evidence>
<dbReference type="OrthoDB" id="9804822at2"/>
<dbReference type="PANTHER" id="PTHR30086">
    <property type="entry name" value="ARGININE EXPORTER PROTEIN ARGO"/>
    <property type="match status" value="1"/>
</dbReference>
<dbReference type="Proteomes" id="UP000190092">
    <property type="component" value="Unassembled WGS sequence"/>
</dbReference>
<dbReference type="InterPro" id="IPR001123">
    <property type="entry name" value="LeuE-type"/>
</dbReference>
<name>A0A1T4JU26_9HYPH</name>
<proteinExistence type="predicted"/>
<protein>
    <submittedName>
        <fullName evidence="7">Threonine/homoserine/homoserine lactone efflux protein</fullName>
    </submittedName>
</protein>
<feature type="transmembrane region" description="Helical" evidence="6">
    <location>
        <begin position="40"/>
        <end position="68"/>
    </location>
</feature>
<keyword evidence="5 6" id="KW-0472">Membrane</keyword>